<proteinExistence type="predicted"/>
<feature type="domain" description="F-box" evidence="3">
    <location>
        <begin position="4"/>
        <end position="51"/>
    </location>
</feature>
<keyword evidence="1" id="KW-0433">Leucine-rich repeat</keyword>
<name>A0A1Y2B844_9FUNG</name>
<dbReference type="Proteomes" id="UP000193642">
    <property type="component" value="Unassembled WGS sequence"/>
</dbReference>
<dbReference type="STRING" id="329046.A0A1Y2B844"/>
<gene>
    <name evidence="4" type="ORF">BCR33DRAFT_772103</name>
</gene>
<dbReference type="SMART" id="SM00256">
    <property type="entry name" value="FBOX"/>
    <property type="match status" value="1"/>
</dbReference>
<dbReference type="Pfam" id="PF00560">
    <property type="entry name" value="LRR_1"/>
    <property type="match status" value="4"/>
</dbReference>
<protein>
    <submittedName>
        <fullName evidence="4">L domain-like protein</fullName>
    </submittedName>
</protein>
<accession>A0A1Y2B844</accession>
<dbReference type="InterPro" id="IPR001810">
    <property type="entry name" value="F-box_dom"/>
</dbReference>
<dbReference type="InterPro" id="IPR032675">
    <property type="entry name" value="LRR_dom_sf"/>
</dbReference>
<keyword evidence="5" id="KW-1185">Reference proteome</keyword>
<dbReference type="InterPro" id="IPR050994">
    <property type="entry name" value="At_inactive_RLKs"/>
</dbReference>
<dbReference type="AlphaFoldDB" id="A0A1Y2B844"/>
<evidence type="ECO:0000256" key="2">
    <source>
        <dbReference type="ARBA" id="ARBA00022737"/>
    </source>
</evidence>
<dbReference type="Pfam" id="PF12937">
    <property type="entry name" value="F-box-like"/>
    <property type="match status" value="1"/>
</dbReference>
<dbReference type="Gene3D" id="3.80.10.10">
    <property type="entry name" value="Ribonuclease Inhibitor"/>
    <property type="match status" value="1"/>
</dbReference>
<dbReference type="EMBL" id="MCGO01000081">
    <property type="protein sequence ID" value="ORY30700.1"/>
    <property type="molecule type" value="Genomic_DNA"/>
</dbReference>
<dbReference type="SUPFAM" id="SSF81383">
    <property type="entry name" value="F-box domain"/>
    <property type="match status" value="1"/>
</dbReference>
<evidence type="ECO:0000256" key="1">
    <source>
        <dbReference type="ARBA" id="ARBA00022614"/>
    </source>
</evidence>
<dbReference type="PROSITE" id="PS50181">
    <property type="entry name" value="FBOX"/>
    <property type="match status" value="1"/>
</dbReference>
<keyword evidence="2" id="KW-0677">Repeat</keyword>
<organism evidence="4 5">
    <name type="scientific">Rhizoclosmatium globosum</name>
    <dbReference type="NCBI Taxonomy" id="329046"/>
    <lineage>
        <taxon>Eukaryota</taxon>
        <taxon>Fungi</taxon>
        <taxon>Fungi incertae sedis</taxon>
        <taxon>Chytridiomycota</taxon>
        <taxon>Chytridiomycota incertae sedis</taxon>
        <taxon>Chytridiomycetes</taxon>
        <taxon>Chytridiales</taxon>
        <taxon>Chytriomycetaceae</taxon>
        <taxon>Rhizoclosmatium</taxon>
    </lineage>
</organism>
<dbReference type="SMART" id="SM00369">
    <property type="entry name" value="LRR_TYP"/>
    <property type="match status" value="3"/>
</dbReference>
<reference evidence="4 5" key="1">
    <citation type="submission" date="2016-07" db="EMBL/GenBank/DDBJ databases">
        <title>Pervasive Adenine N6-methylation of Active Genes in Fungi.</title>
        <authorList>
            <consortium name="DOE Joint Genome Institute"/>
            <person name="Mondo S.J."/>
            <person name="Dannebaum R.O."/>
            <person name="Kuo R.C."/>
            <person name="Labutti K."/>
            <person name="Haridas S."/>
            <person name="Kuo A."/>
            <person name="Salamov A."/>
            <person name="Ahrendt S.R."/>
            <person name="Lipzen A."/>
            <person name="Sullivan W."/>
            <person name="Andreopoulos W.B."/>
            <person name="Clum A."/>
            <person name="Lindquist E."/>
            <person name="Daum C."/>
            <person name="Ramamoorthy G.K."/>
            <person name="Gryganskyi A."/>
            <person name="Culley D."/>
            <person name="Magnuson J.K."/>
            <person name="James T.Y."/>
            <person name="O'Malley M.A."/>
            <person name="Stajich J.E."/>
            <person name="Spatafora J.W."/>
            <person name="Visel A."/>
            <person name="Grigoriev I.V."/>
        </authorList>
    </citation>
    <scope>NUCLEOTIDE SEQUENCE [LARGE SCALE GENOMIC DNA]</scope>
    <source>
        <strain evidence="4 5">JEL800</strain>
    </source>
</reference>
<sequence>MKQRTTLTNLPSELVQSIFNNLDPTQALKFRRLCKYIHRCVSDPFFIWTNMIRFVDVTEIMHQSKNRLWLNGTLSPYNINWFQWPETHQCIYAYTRFRNVQRILWSGCGILGSIPSAIGFLDQLQWLDLENNGLEGPIPREIGCLVNLVEFTVSRNRLTGSIPNEIGYLVKLKVLSVHHNELSGGIPDEIGLCVELEYLAAGFNALTGSIPATIGHLQKLQVLALENNQLNGSIPREISNLVSLCYLTLEMNCFVGTIPRQELDSLKRLRVVLLDGNQFSNV</sequence>
<dbReference type="OrthoDB" id="2095309at2759"/>
<dbReference type="InterPro" id="IPR003591">
    <property type="entry name" value="Leu-rich_rpt_typical-subtyp"/>
</dbReference>
<dbReference type="FunFam" id="3.80.10.10:FF:000719">
    <property type="entry name" value="MDIS1-interacting receptor like kinase 2 isoform A"/>
    <property type="match status" value="1"/>
</dbReference>
<evidence type="ECO:0000313" key="5">
    <source>
        <dbReference type="Proteomes" id="UP000193642"/>
    </source>
</evidence>
<dbReference type="SUPFAM" id="SSF52058">
    <property type="entry name" value="L domain-like"/>
    <property type="match status" value="1"/>
</dbReference>
<dbReference type="InterPro" id="IPR001611">
    <property type="entry name" value="Leu-rich_rpt"/>
</dbReference>
<comment type="caution">
    <text evidence="4">The sequence shown here is derived from an EMBL/GenBank/DDBJ whole genome shotgun (WGS) entry which is preliminary data.</text>
</comment>
<dbReference type="PANTHER" id="PTHR48010:SF5">
    <property type="entry name" value="PROTEIN TOO MANY MOUTHS"/>
    <property type="match status" value="1"/>
</dbReference>
<evidence type="ECO:0000313" key="4">
    <source>
        <dbReference type="EMBL" id="ORY30700.1"/>
    </source>
</evidence>
<dbReference type="Gene3D" id="1.20.1280.50">
    <property type="match status" value="1"/>
</dbReference>
<evidence type="ECO:0000259" key="3">
    <source>
        <dbReference type="PROSITE" id="PS50181"/>
    </source>
</evidence>
<dbReference type="InterPro" id="IPR036047">
    <property type="entry name" value="F-box-like_dom_sf"/>
</dbReference>
<dbReference type="PANTHER" id="PTHR48010">
    <property type="entry name" value="OS05G0588300 PROTEIN"/>
    <property type="match status" value="1"/>
</dbReference>